<sequence>MADGLTKYYLCCNIYASRLALCYNDLVHFCNRGSMSNVSFSKRCKDRVHNTAQNLNCPIVTVGVFDAACCSLQLRQ</sequence>
<dbReference type="Gramene" id="OBART11G19520.1">
    <property type="protein sequence ID" value="OBART11G19520.1"/>
    <property type="gene ID" value="OBART11G19520"/>
</dbReference>
<dbReference type="Proteomes" id="UP000026960">
    <property type="component" value="Chromosome 11"/>
</dbReference>
<protein>
    <submittedName>
        <fullName evidence="1">Uncharacterized protein</fullName>
    </submittedName>
</protein>
<reference evidence="1" key="1">
    <citation type="journal article" date="2009" name="Rice">
        <title>De Novo Next Generation Sequencing of Plant Genomes.</title>
        <authorList>
            <person name="Rounsley S."/>
            <person name="Marri P.R."/>
            <person name="Yu Y."/>
            <person name="He R."/>
            <person name="Sisneros N."/>
            <person name="Goicoechea J.L."/>
            <person name="Lee S.J."/>
            <person name="Angelova A."/>
            <person name="Kudrna D."/>
            <person name="Luo M."/>
            <person name="Affourtit J."/>
            <person name="Desany B."/>
            <person name="Knight J."/>
            <person name="Niazi F."/>
            <person name="Egholm M."/>
            <person name="Wing R.A."/>
        </authorList>
    </citation>
    <scope>NUCLEOTIDE SEQUENCE [LARGE SCALE GENOMIC DNA]</scope>
    <source>
        <strain evidence="1">cv. IRGC 105608</strain>
    </source>
</reference>
<name>A0A0D3HNW3_9ORYZ</name>
<proteinExistence type="predicted"/>
<dbReference type="EnsemblPlants" id="OBART11G19520.1">
    <property type="protein sequence ID" value="OBART11G19520.1"/>
    <property type="gene ID" value="OBART11G19520"/>
</dbReference>
<dbReference type="PaxDb" id="65489-OBART11G19520.1"/>
<dbReference type="AlphaFoldDB" id="A0A0D3HNW3"/>
<dbReference type="HOGENOM" id="CLU_2658382_0_0_1"/>
<keyword evidence="2" id="KW-1185">Reference proteome</keyword>
<evidence type="ECO:0000313" key="2">
    <source>
        <dbReference type="Proteomes" id="UP000026960"/>
    </source>
</evidence>
<accession>A0A0D3HNW3</accession>
<reference evidence="1" key="2">
    <citation type="submission" date="2015-03" db="UniProtKB">
        <authorList>
            <consortium name="EnsemblPlants"/>
        </authorList>
    </citation>
    <scope>IDENTIFICATION</scope>
</reference>
<organism evidence="1">
    <name type="scientific">Oryza barthii</name>
    <dbReference type="NCBI Taxonomy" id="65489"/>
    <lineage>
        <taxon>Eukaryota</taxon>
        <taxon>Viridiplantae</taxon>
        <taxon>Streptophyta</taxon>
        <taxon>Embryophyta</taxon>
        <taxon>Tracheophyta</taxon>
        <taxon>Spermatophyta</taxon>
        <taxon>Magnoliopsida</taxon>
        <taxon>Liliopsida</taxon>
        <taxon>Poales</taxon>
        <taxon>Poaceae</taxon>
        <taxon>BOP clade</taxon>
        <taxon>Oryzoideae</taxon>
        <taxon>Oryzeae</taxon>
        <taxon>Oryzinae</taxon>
        <taxon>Oryza</taxon>
    </lineage>
</organism>
<evidence type="ECO:0000313" key="1">
    <source>
        <dbReference type="EnsemblPlants" id="OBART11G19520.1"/>
    </source>
</evidence>